<feature type="compositionally biased region" description="Basic and acidic residues" evidence="1">
    <location>
        <begin position="116"/>
        <end position="141"/>
    </location>
</feature>
<evidence type="ECO:0000313" key="3">
    <source>
        <dbReference type="Proteomes" id="UP000002037"/>
    </source>
</evidence>
<reference evidence="2 3" key="1">
    <citation type="journal article" date="2009" name="Nature">
        <title>Evolution of pathogenicity and sexual reproduction in eight Candida genomes.</title>
        <authorList>
            <person name="Butler G."/>
            <person name="Rasmussen M.D."/>
            <person name="Lin M.F."/>
            <person name="Santos M.A."/>
            <person name="Sakthikumar S."/>
            <person name="Munro C.A."/>
            <person name="Rheinbay E."/>
            <person name="Grabherr M."/>
            <person name="Forche A."/>
            <person name="Reedy J.L."/>
            <person name="Agrafioti I."/>
            <person name="Arnaud M.B."/>
            <person name="Bates S."/>
            <person name="Brown A.J."/>
            <person name="Brunke S."/>
            <person name="Costanzo M.C."/>
            <person name="Fitzpatrick D.A."/>
            <person name="de Groot P.W."/>
            <person name="Harris D."/>
            <person name="Hoyer L.L."/>
            <person name="Hube B."/>
            <person name="Klis F.M."/>
            <person name="Kodira C."/>
            <person name="Lennard N."/>
            <person name="Logue M.E."/>
            <person name="Martin R."/>
            <person name="Neiman A.M."/>
            <person name="Nikolaou E."/>
            <person name="Quail M.A."/>
            <person name="Quinn J."/>
            <person name="Santos M.C."/>
            <person name="Schmitzberger F.F."/>
            <person name="Sherlock G."/>
            <person name="Shah P."/>
            <person name="Silverstein K.A."/>
            <person name="Skrzypek M.S."/>
            <person name="Soll D."/>
            <person name="Staggs R."/>
            <person name="Stansfield I."/>
            <person name="Stumpf M.P."/>
            <person name="Sudbery P.E."/>
            <person name="Srikantha T."/>
            <person name="Zeng Q."/>
            <person name="Berman J."/>
            <person name="Berriman M."/>
            <person name="Heitman J."/>
            <person name="Gow N.A."/>
            <person name="Lorenz M.C."/>
            <person name="Birren B.W."/>
            <person name="Kellis M."/>
            <person name="Cuomo C.A."/>
        </authorList>
    </citation>
    <scope>NUCLEOTIDE SEQUENCE [LARGE SCALE GENOMIC DNA]</scope>
    <source>
        <strain evidence="3">ATCC MYA-3404 / T1</strain>
    </source>
</reference>
<dbReference type="RefSeq" id="XP_002551266.1">
    <property type="nucleotide sequence ID" value="XM_002551220.1"/>
</dbReference>
<feature type="region of interest" description="Disordered" evidence="1">
    <location>
        <begin position="563"/>
        <end position="591"/>
    </location>
</feature>
<protein>
    <submittedName>
        <fullName evidence="2">Uncharacterized protein</fullName>
    </submittedName>
</protein>
<feature type="region of interest" description="Disordered" evidence="1">
    <location>
        <begin position="1"/>
        <end position="161"/>
    </location>
</feature>
<organism evidence="2 3">
    <name type="scientific">Candida tropicalis (strain ATCC MYA-3404 / T1)</name>
    <name type="common">Yeast</name>
    <dbReference type="NCBI Taxonomy" id="294747"/>
    <lineage>
        <taxon>Eukaryota</taxon>
        <taxon>Fungi</taxon>
        <taxon>Dikarya</taxon>
        <taxon>Ascomycota</taxon>
        <taxon>Saccharomycotina</taxon>
        <taxon>Pichiomycetes</taxon>
        <taxon>Debaryomycetaceae</taxon>
        <taxon>Candida/Lodderomyces clade</taxon>
        <taxon>Candida</taxon>
    </lineage>
</organism>
<dbReference type="HOGENOM" id="CLU_461498_0_0_1"/>
<dbReference type="GeneID" id="8300698"/>
<feature type="compositionally biased region" description="Basic residues" evidence="1">
    <location>
        <begin position="1"/>
        <end position="30"/>
    </location>
</feature>
<dbReference type="eggNOG" id="ENOG502T54G">
    <property type="taxonomic scope" value="Eukaryota"/>
</dbReference>
<feature type="compositionally biased region" description="Acidic residues" evidence="1">
    <location>
        <begin position="401"/>
        <end position="411"/>
    </location>
</feature>
<dbReference type="KEGG" id="ctp:CTRG_05564"/>
<dbReference type="OrthoDB" id="4019261at2759"/>
<feature type="compositionally biased region" description="Basic and acidic residues" evidence="1">
    <location>
        <begin position="31"/>
        <end position="46"/>
    </location>
</feature>
<feature type="compositionally biased region" description="Basic residues" evidence="1">
    <location>
        <begin position="142"/>
        <end position="154"/>
    </location>
</feature>
<dbReference type="VEuPathDB" id="FungiDB:CTRG_05564"/>
<dbReference type="AlphaFoldDB" id="C5MHL0"/>
<dbReference type="Proteomes" id="UP000002037">
    <property type="component" value="Unassembled WGS sequence"/>
</dbReference>
<feature type="compositionally biased region" description="Basic and acidic residues" evidence="1">
    <location>
        <begin position="371"/>
        <end position="382"/>
    </location>
</feature>
<feature type="region of interest" description="Disordered" evidence="1">
    <location>
        <begin position="333"/>
        <end position="430"/>
    </location>
</feature>
<name>C5MHL0_CANTT</name>
<evidence type="ECO:0000313" key="2">
    <source>
        <dbReference type="EMBL" id="EER31112.1"/>
    </source>
</evidence>
<gene>
    <name evidence="2" type="ORF">CTRG_05564</name>
</gene>
<keyword evidence="3" id="KW-1185">Reference proteome</keyword>
<feature type="compositionally biased region" description="Polar residues" evidence="1">
    <location>
        <begin position="47"/>
        <end position="64"/>
    </location>
</feature>
<proteinExistence type="predicted"/>
<evidence type="ECO:0000256" key="1">
    <source>
        <dbReference type="SAM" id="MobiDB-lite"/>
    </source>
</evidence>
<sequence length="591" mass="66781">MEKKKKLKEKKKAMKEKKKEKKEKKLKKIKEKLGKSDEGSSDKGNDKTGSQNEMKKSVQLQSSGMVPLYENFMVSDDENESKTVSKRSESGGYDGFKDDDFIDKDESGSDGNNKGDNNEKLNKLKEKKKELKEKKKEMLEKKKQKLEKKKQKKKEKMEEKKQMLGKLKGMFDKSEEGDNEMKTKSFHSDYVEVKNSELNVLYDFAKKGEDNELVSMVKRDLVDDLLLKVFNSLKDSGLINEIIRMSLTDPLVRRSLTDVTARLLKARVVPWDDIFIALRRHGLAFEVVEFTLTNAETRAGLASFVVELLPRLVNAGSITPGQLLDTIPRIQEEVDSRKSQKGSTYSDNIDSDKTGGTTDGAKDFSGPVKQKPHEVVVPDKIKGPNLTPIPSEIPKEKDYYSEGEGEDEDKCDESNKVQEKPSTTPYEGKQRVDEGKLQVIPNTGNMPYGKPMYIPFARLNQTTSVIPVPNNQDQFLRERAKNNERYGQIKESLPSHPNNGLLDEHSRFNNPEKLKNLRPLFPSGNSTNGSDEVKTPYPRIRVFYDGTFIPNYPVDFKPPIAGGSPPVSSEEDTKIPVGINPPYITNGTITN</sequence>
<accession>C5MHL0</accession>
<dbReference type="EMBL" id="GG692402">
    <property type="protein sequence ID" value="EER31112.1"/>
    <property type="molecule type" value="Genomic_DNA"/>
</dbReference>
<feature type="compositionally biased region" description="Basic and acidic residues" evidence="1">
    <location>
        <begin position="80"/>
        <end position="107"/>
    </location>
</feature>